<proteinExistence type="predicted"/>
<dbReference type="Pfam" id="PF12900">
    <property type="entry name" value="Pyridox_ox_2"/>
    <property type="match status" value="1"/>
</dbReference>
<dbReference type="SUPFAM" id="SSF50475">
    <property type="entry name" value="FMN-binding split barrel"/>
    <property type="match status" value="1"/>
</dbReference>
<name>A0ABP6GWP0_9MICO</name>
<reference evidence="2" key="1">
    <citation type="journal article" date="2019" name="Int. J. Syst. Evol. Microbiol.">
        <title>The Global Catalogue of Microorganisms (GCM) 10K type strain sequencing project: providing services to taxonomists for standard genome sequencing and annotation.</title>
        <authorList>
            <consortium name="The Broad Institute Genomics Platform"/>
            <consortium name="The Broad Institute Genome Sequencing Center for Infectious Disease"/>
            <person name="Wu L."/>
            <person name="Ma J."/>
        </authorList>
    </citation>
    <scope>NUCLEOTIDE SEQUENCE [LARGE SCALE GENOMIC DNA]</scope>
    <source>
        <strain evidence="2">JCM 16378</strain>
    </source>
</reference>
<evidence type="ECO:0000313" key="2">
    <source>
        <dbReference type="Proteomes" id="UP001501326"/>
    </source>
</evidence>
<protein>
    <submittedName>
        <fullName evidence="1">Pyridoxamine 5'-phosphate oxidase family protein</fullName>
    </submittedName>
</protein>
<keyword evidence="2" id="KW-1185">Reference proteome</keyword>
<sequence length="149" mass="16022">MPDLDTARTEPVPATDHTGLRVMGLDESLLRLGEAPVGRLAFPLDGEIAVLPVNHVLDGVDVCFRTSGGSKVQAAVDGDAVSFQVDDWDAESRTGWSVLVHGTASVVTDEDEVARLVGTARRPWVPLDADARWVRVSTRQVTGRAILPR</sequence>
<dbReference type="Proteomes" id="UP001501326">
    <property type="component" value="Unassembled WGS sequence"/>
</dbReference>
<gene>
    <name evidence="1" type="ORF">GCM10009867_04120</name>
</gene>
<dbReference type="InterPro" id="IPR024747">
    <property type="entry name" value="Pyridox_Oxase-rel"/>
</dbReference>
<accession>A0ABP6GWP0</accession>
<comment type="caution">
    <text evidence="1">The sequence shown here is derived from an EMBL/GenBank/DDBJ whole genome shotgun (WGS) entry which is preliminary data.</text>
</comment>
<dbReference type="InterPro" id="IPR012349">
    <property type="entry name" value="Split_barrel_FMN-bd"/>
</dbReference>
<dbReference type="Gene3D" id="2.30.110.10">
    <property type="entry name" value="Electron Transport, Fmn-binding Protein, Chain A"/>
    <property type="match status" value="1"/>
</dbReference>
<dbReference type="EMBL" id="BAAARN010000001">
    <property type="protein sequence ID" value="GAA2731165.1"/>
    <property type="molecule type" value="Genomic_DNA"/>
</dbReference>
<evidence type="ECO:0000313" key="1">
    <source>
        <dbReference type="EMBL" id="GAA2731165.1"/>
    </source>
</evidence>
<organism evidence="1 2">
    <name type="scientific">Pedococcus aerophilus</name>
    <dbReference type="NCBI Taxonomy" id="436356"/>
    <lineage>
        <taxon>Bacteria</taxon>
        <taxon>Bacillati</taxon>
        <taxon>Actinomycetota</taxon>
        <taxon>Actinomycetes</taxon>
        <taxon>Micrococcales</taxon>
        <taxon>Intrasporangiaceae</taxon>
        <taxon>Pedococcus</taxon>
    </lineage>
</organism>
<dbReference type="RefSeq" id="WP_344189776.1">
    <property type="nucleotide sequence ID" value="NZ_BAAARN010000001.1"/>
</dbReference>